<dbReference type="RefSeq" id="XP_001325147.1">
    <property type="nucleotide sequence ID" value="XM_001325112.1"/>
</dbReference>
<evidence type="ECO:0000313" key="5">
    <source>
        <dbReference type="EMBL" id="EAY12924.1"/>
    </source>
</evidence>
<dbReference type="OrthoDB" id="2553898at2759"/>
<keyword evidence="6" id="KW-1185">Reference proteome</keyword>
<dbReference type="InterPro" id="IPR008251">
    <property type="entry name" value="Chromo_shadow_dom"/>
</dbReference>
<dbReference type="VEuPathDB" id="TrichDB:TVAGG3_0847510"/>
<organism evidence="5 6">
    <name type="scientific">Trichomonas vaginalis (strain ATCC PRA-98 / G3)</name>
    <dbReference type="NCBI Taxonomy" id="412133"/>
    <lineage>
        <taxon>Eukaryota</taxon>
        <taxon>Metamonada</taxon>
        <taxon>Parabasalia</taxon>
        <taxon>Trichomonadida</taxon>
        <taxon>Trichomonadidae</taxon>
        <taxon>Trichomonas</taxon>
    </lineage>
</organism>
<dbReference type="GO" id="GO:0031507">
    <property type="term" value="P:heterochromatin formation"/>
    <property type="evidence" value="ECO:0000318"/>
    <property type="project" value="GO_Central"/>
</dbReference>
<dbReference type="CDD" id="cd00024">
    <property type="entry name" value="CD_CSD"/>
    <property type="match status" value="1"/>
</dbReference>
<dbReference type="GO" id="GO:0005634">
    <property type="term" value="C:nucleus"/>
    <property type="evidence" value="ECO:0007669"/>
    <property type="project" value="UniProtKB-SubCell"/>
</dbReference>
<feature type="region of interest" description="Disordered" evidence="3">
    <location>
        <begin position="51"/>
        <end position="157"/>
    </location>
</feature>
<dbReference type="AlphaFoldDB" id="A2E2Y8"/>
<dbReference type="CDD" id="cd00034">
    <property type="entry name" value="CSD"/>
    <property type="match status" value="1"/>
</dbReference>
<dbReference type="InParanoid" id="A2E2Y8"/>
<dbReference type="Gene3D" id="2.40.50.40">
    <property type="match status" value="1"/>
</dbReference>
<dbReference type="KEGG" id="tva:4770897"/>
<evidence type="ECO:0000313" key="6">
    <source>
        <dbReference type="Proteomes" id="UP000001542"/>
    </source>
</evidence>
<reference evidence="5" key="1">
    <citation type="submission" date="2006-10" db="EMBL/GenBank/DDBJ databases">
        <authorList>
            <person name="Amadeo P."/>
            <person name="Zhao Q."/>
            <person name="Wortman J."/>
            <person name="Fraser-Liggett C."/>
            <person name="Carlton J."/>
        </authorList>
    </citation>
    <scope>NUCLEOTIDE SEQUENCE</scope>
    <source>
        <strain evidence="5">G3</strain>
    </source>
</reference>
<dbReference type="EMBL" id="DS113293">
    <property type="protein sequence ID" value="EAY12924.1"/>
    <property type="molecule type" value="Genomic_DNA"/>
</dbReference>
<sequence>MEVEKVLDDRVNNGNKEYKIKWKGIPEEEAEWETLDTLEKFMDVIKAYEEVKSSGDEEIPFSKSNDDSAEEEPKFVEKNETPKEKKGSQNVKSVVQSDSDSDFEEDNQEDNEPITDGKDEDFGPSKESSSSDSTMESAAESSDSGIEENDADDTGSISILGCYKKDGNIMFKVLKNKNGKKVDTSLKALRAKYPLELIKFFEDQYV</sequence>
<dbReference type="Pfam" id="PF01393">
    <property type="entry name" value="Chromo_shadow"/>
    <property type="match status" value="1"/>
</dbReference>
<dbReference type="Proteomes" id="UP000001542">
    <property type="component" value="Unassembled WGS sequence"/>
</dbReference>
<dbReference type="InterPro" id="IPR016197">
    <property type="entry name" value="Chromo-like_dom_sf"/>
</dbReference>
<dbReference type="InterPro" id="IPR051219">
    <property type="entry name" value="Heterochromatin_chromo-domain"/>
</dbReference>
<dbReference type="GO" id="GO:0005721">
    <property type="term" value="C:pericentric heterochromatin"/>
    <property type="evidence" value="ECO:0000318"/>
    <property type="project" value="GO_Central"/>
</dbReference>
<dbReference type="PANTHER" id="PTHR22812">
    <property type="entry name" value="CHROMOBOX PROTEIN"/>
    <property type="match status" value="1"/>
</dbReference>
<feature type="compositionally biased region" description="Acidic residues" evidence="3">
    <location>
        <begin position="99"/>
        <end position="113"/>
    </location>
</feature>
<dbReference type="InterPro" id="IPR023780">
    <property type="entry name" value="Chromo_domain"/>
</dbReference>
<evidence type="ECO:0000256" key="3">
    <source>
        <dbReference type="SAM" id="MobiDB-lite"/>
    </source>
</evidence>
<dbReference type="Pfam" id="PF00385">
    <property type="entry name" value="Chromo"/>
    <property type="match status" value="1"/>
</dbReference>
<dbReference type="GO" id="GO:0003682">
    <property type="term" value="F:chromatin binding"/>
    <property type="evidence" value="ECO:0000318"/>
    <property type="project" value="GO_Central"/>
</dbReference>
<feature type="domain" description="Chromo" evidence="4">
    <location>
        <begin position="1"/>
        <end position="60"/>
    </location>
</feature>
<dbReference type="SUPFAM" id="SSF54160">
    <property type="entry name" value="Chromo domain-like"/>
    <property type="match status" value="1"/>
</dbReference>
<evidence type="ECO:0000256" key="2">
    <source>
        <dbReference type="ARBA" id="ARBA00023242"/>
    </source>
</evidence>
<dbReference type="InterPro" id="IPR000953">
    <property type="entry name" value="Chromo/chromo_shadow_dom"/>
</dbReference>
<accession>A2E2Y8</accession>
<evidence type="ECO:0000259" key="4">
    <source>
        <dbReference type="PROSITE" id="PS50013"/>
    </source>
</evidence>
<gene>
    <name evidence="5" type="ORF">TVAG_404700</name>
</gene>
<evidence type="ECO:0000256" key="1">
    <source>
        <dbReference type="ARBA" id="ARBA00004123"/>
    </source>
</evidence>
<feature type="compositionally biased region" description="Basic and acidic residues" evidence="3">
    <location>
        <begin position="71"/>
        <end position="87"/>
    </location>
</feature>
<proteinExistence type="predicted"/>
<keyword evidence="2" id="KW-0539">Nucleus</keyword>
<dbReference type="SMART" id="SM00298">
    <property type="entry name" value="CHROMO"/>
    <property type="match status" value="1"/>
</dbReference>
<feature type="compositionally biased region" description="Basic and acidic residues" evidence="3">
    <location>
        <begin position="115"/>
        <end position="124"/>
    </location>
</feature>
<feature type="compositionally biased region" description="Low complexity" evidence="3">
    <location>
        <begin position="125"/>
        <end position="144"/>
    </location>
</feature>
<protein>
    <recommendedName>
        <fullName evidence="4">Chromo domain-containing protein</fullName>
    </recommendedName>
</protein>
<dbReference type="PROSITE" id="PS50013">
    <property type="entry name" value="CHROMO_2"/>
    <property type="match status" value="1"/>
</dbReference>
<reference evidence="5" key="2">
    <citation type="journal article" date="2007" name="Science">
        <title>Draft genome sequence of the sexually transmitted pathogen Trichomonas vaginalis.</title>
        <authorList>
            <person name="Carlton J.M."/>
            <person name="Hirt R.P."/>
            <person name="Silva J.C."/>
            <person name="Delcher A.L."/>
            <person name="Schatz M."/>
            <person name="Zhao Q."/>
            <person name="Wortman J.R."/>
            <person name="Bidwell S.L."/>
            <person name="Alsmark U.C.M."/>
            <person name="Besteiro S."/>
            <person name="Sicheritz-Ponten T."/>
            <person name="Noel C.J."/>
            <person name="Dacks J.B."/>
            <person name="Foster P.G."/>
            <person name="Simillion C."/>
            <person name="Van de Peer Y."/>
            <person name="Miranda-Saavedra D."/>
            <person name="Barton G.J."/>
            <person name="Westrop G.D."/>
            <person name="Mueller S."/>
            <person name="Dessi D."/>
            <person name="Fiori P.L."/>
            <person name="Ren Q."/>
            <person name="Paulsen I."/>
            <person name="Zhang H."/>
            <person name="Bastida-Corcuera F.D."/>
            <person name="Simoes-Barbosa A."/>
            <person name="Brown M.T."/>
            <person name="Hayes R.D."/>
            <person name="Mukherjee M."/>
            <person name="Okumura C.Y."/>
            <person name="Schneider R."/>
            <person name="Smith A.J."/>
            <person name="Vanacova S."/>
            <person name="Villalvazo M."/>
            <person name="Haas B.J."/>
            <person name="Pertea M."/>
            <person name="Feldblyum T.V."/>
            <person name="Utterback T.R."/>
            <person name="Shu C.L."/>
            <person name="Osoegawa K."/>
            <person name="de Jong P.J."/>
            <person name="Hrdy I."/>
            <person name="Horvathova L."/>
            <person name="Zubacova Z."/>
            <person name="Dolezal P."/>
            <person name="Malik S.B."/>
            <person name="Logsdon J.M. Jr."/>
            <person name="Henze K."/>
            <person name="Gupta A."/>
            <person name="Wang C.C."/>
            <person name="Dunne R.L."/>
            <person name="Upcroft J.A."/>
            <person name="Upcroft P."/>
            <person name="White O."/>
            <person name="Salzberg S.L."/>
            <person name="Tang P."/>
            <person name="Chiu C.-H."/>
            <person name="Lee Y.-S."/>
            <person name="Embley T.M."/>
            <person name="Coombs G.H."/>
            <person name="Mottram J.C."/>
            <person name="Tachezy J."/>
            <person name="Fraser-Liggett C.M."/>
            <person name="Johnson P.J."/>
        </authorList>
    </citation>
    <scope>NUCLEOTIDE SEQUENCE [LARGE SCALE GENOMIC DNA]</scope>
    <source>
        <strain evidence="5">G3</strain>
    </source>
</reference>
<feature type="compositionally biased region" description="Low complexity" evidence="3">
    <location>
        <begin position="88"/>
        <end position="98"/>
    </location>
</feature>
<dbReference type="VEuPathDB" id="TrichDB:TVAG_404700"/>
<comment type="subcellular location">
    <subcellularLocation>
        <location evidence="1">Nucleus</location>
    </subcellularLocation>
</comment>
<name>A2E2Y8_TRIV3</name>